<comment type="caution">
    <text evidence="2">The sequence shown here is derived from an EMBL/GenBank/DDBJ whole genome shotgun (WGS) entry which is preliminary data.</text>
</comment>
<sequence>MVTPVDSGRISMSMNGEHTAGEWLSVIDPASAKCGRAVSEEALSIALFKLRLQWAMYEIYFAFAFNLPIAVVHSVVYQPKSLGDNAEVYYAFLRLRYTKIRNSNESAMEALSFLLETKQTELCSSRIPEMFDTIDDVAIRSHRKSLVLEAERNRKSTPYDQPLHRQIGYCFAATLFVTSSYIGIFKGQYSLESTGEKVTSTFLAIGGLWGYWATFGTQCDKSYQAYKRCQRMSAMFREKTTSATLSRLQAESEMRTGLRFSRHGQGSREPGTESTFNLLEQGNLMTWMTLYEFICKEATTSIEYHNITASVNAGSTVFVSFLCVILSFSYNADYDTVYTLLGIFVVQNCVTVLLLLNIVLKINQNLHIEIAQDLKETSFHLKGNLQRKIDQQWSDDQEMRNIKSEIDLIDLY</sequence>
<proteinExistence type="predicted"/>
<keyword evidence="3" id="KW-1185">Reference proteome</keyword>
<feature type="transmembrane region" description="Helical" evidence="1">
    <location>
        <begin position="336"/>
        <end position="360"/>
    </location>
</feature>
<gene>
    <name evidence="2" type="ORF">TrRE_jg7056</name>
</gene>
<evidence type="ECO:0000313" key="2">
    <source>
        <dbReference type="EMBL" id="GMH46396.1"/>
    </source>
</evidence>
<dbReference type="EMBL" id="BRXZ01004282">
    <property type="protein sequence ID" value="GMH46396.1"/>
    <property type="molecule type" value="Genomic_DNA"/>
</dbReference>
<evidence type="ECO:0000313" key="3">
    <source>
        <dbReference type="Proteomes" id="UP001165082"/>
    </source>
</evidence>
<feature type="non-terminal residue" evidence="2">
    <location>
        <position position="1"/>
    </location>
</feature>
<keyword evidence="1" id="KW-0812">Transmembrane</keyword>
<feature type="transmembrane region" description="Helical" evidence="1">
    <location>
        <begin position="59"/>
        <end position="77"/>
    </location>
</feature>
<protein>
    <submittedName>
        <fullName evidence="2">Uncharacterized protein</fullName>
    </submittedName>
</protein>
<evidence type="ECO:0000256" key="1">
    <source>
        <dbReference type="SAM" id="Phobius"/>
    </source>
</evidence>
<feature type="transmembrane region" description="Helical" evidence="1">
    <location>
        <begin position="311"/>
        <end position="330"/>
    </location>
</feature>
<reference evidence="2" key="1">
    <citation type="submission" date="2022-07" db="EMBL/GenBank/DDBJ databases">
        <title>Genome analysis of Parmales, a sister group of diatoms, reveals the evolutionary specialization of diatoms from phago-mixotrophs to photoautotrophs.</title>
        <authorList>
            <person name="Ban H."/>
            <person name="Sato S."/>
            <person name="Yoshikawa S."/>
            <person name="Kazumasa Y."/>
            <person name="Nakamura Y."/>
            <person name="Ichinomiya M."/>
            <person name="Saitoh K."/>
            <person name="Sato N."/>
            <person name="Blanc-Mathieu R."/>
            <person name="Endo H."/>
            <person name="Kuwata A."/>
            <person name="Ogata H."/>
        </authorList>
    </citation>
    <scope>NUCLEOTIDE SEQUENCE</scope>
</reference>
<keyword evidence="1" id="KW-0472">Membrane</keyword>
<keyword evidence="1" id="KW-1133">Transmembrane helix</keyword>
<feature type="transmembrane region" description="Helical" evidence="1">
    <location>
        <begin position="166"/>
        <end position="184"/>
    </location>
</feature>
<accession>A0A9W6Z5Z8</accession>
<dbReference type="Proteomes" id="UP001165082">
    <property type="component" value="Unassembled WGS sequence"/>
</dbReference>
<organism evidence="2 3">
    <name type="scientific">Triparma retinervis</name>
    <dbReference type="NCBI Taxonomy" id="2557542"/>
    <lineage>
        <taxon>Eukaryota</taxon>
        <taxon>Sar</taxon>
        <taxon>Stramenopiles</taxon>
        <taxon>Ochrophyta</taxon>
        <taxon>Bolidophyceae</taxon>
        <taxon>Parmales</taxon>
        <taxon>Triparmaceae</taxon>
        <taxon>Triparma</taxon>
    </lineage>
</organism>
<name>A0A9W6Z5Z8_9STRA</name>
<dbReference type="AlphaFoldDB" id="A0A9W6Z5Z8"/>